<dbReference type="EMBL" id="CAJVCH010462304">
    <property type="protein sequence ID" value="CAG7819867.1"/>
    <property type="molecule type" value="Genomic_DNA"/>
</dbReference>
<keyword evidence="6" id="KW-1185">Reference proteome</keyword>
<evidence type="ECO:0000313" key="6">
    <source>
        <dbReference type="Proteomes" id="UP000708208"/>
    </source>
</evidence>
<accession>A0A8J2PDU4</accession>
<evidence type="ECO:0000256" key="1">
    <source>
        <dbReference type="ARBA" id="ARBA00022703"/>
    </source>
</evidence>
<proteinExistence type="predicted"/>
<dbReference type="PROSITE" id="PS51135">
    <property type="entry name" value="CIDE_N"/>
    <property type="match status" value="1"/>
</dbReference>
<protein>
    <recommendedName>
        <fullName evidence="4">CIDE-N domain-containing protein</fullName>
    </recommendedName>
</protein>
<keyword evidence="1 2" id="KW-0053">Apoptosis</keyword>
<dbReference type="PANTHER" id="PTHR12306">
    <property type="entry name" value="CELL DEATH ACTIVATOR CIDE"/>
    <property type="match status" value="1"/>
</dbReference>
<dbReference type="Pfam" id="PF02017">
    <property type="entry name" value="CIDE-N"/>
    <property type="match status" value="1"/>
</dbReference>
<dbReference type="Proteomes" id="UP000708208">
    <property type="component" value="Unassembled WGS sequence"/>
</dbReference>
<gene>
    <name evidence="5" type="ORF">AFUS01_LOCUS30288</name>
</gene>
<dbReference type="OrthoDB" id="6475906at2759"/>
<dbReference type="GO" id="GO:0006915">
    <property type="term" value="P:apoptotic process"/>
    <property type="evidence" value="ECO:0007669"/>
    <property type="project" value="UniProtKB-UniRule"/>
</dbReference>
<dbReference type="GO" id="GO:0042981">
    <property type="term" value="P:regulation of apoptotic process"/>
    <property type="evidence" value="ECO:0007669"/>
    <property type="project" value="TreeGrafter"/>
</dbReference>
<evidence type="ECO:0000256" key="2">
    <source>
        <dbReference type="PROSITE-ProRule" id="PRU00447"/>
    </source>
</evidence>
<feature type="domain" description="CIDE-N" evidence="4">
    <location>
        <begin position="47"/>
        <end position="125"/>
    </location>
</feature>
<evidence type="ECO:0000313" key="5">
    <source>
        <dbReference type="EMBL" id="CAG7819867.1"/>
    </source>
</evidence>
<feature type="non-terminal residue" evidence="5">
    <location>
        <position position="303"/>
    </location>
</feature>
<comment type="caution">
    <text evidence="5">The sequence shown here is derived from an EMBL/GenBank/DDBJ whole genome shotgun (WGS) entry which is preliminary data.</text>
</comment>
<feature type="compositionally biased region" description="Low complexity" evidence="3">
    <location>
        <begin position="230"/>
        <end position="247"/>
    </location>
</feature>
<name>A0A8J2PDU4_9HEXA</name>
<dbReference type="AlphaFoldDB" id="A0A8J2PDU4"/>
<evidence type="ECO:0000256" key="3">
    <source>
        <dbReference type="SAM" id="MobiDB-lite"/>
    </source>
</evidence>
<dbReference type="PANTHER" id="PTHR12306:SF15">
    <property type="entry name" value="DNAATION FACTOR-RELATED PROTEIN 1, ISOFORM B-RELATED"/>
    <property type="match status" value="1"/>
</dbReference>
<reference evidence="5" key="1">
    <citation type="submission" date="2021-06" db="EMBL/GenBank/DDBJ databases">
        <authorList>
            <person name="Hodson N. C."/>
            <person name="Mongue J. A."/>
            <person name="Jaron S. K."/>
        </authorList>
    </citation>
    <scope>NUCLEOTIDE SEQUENCE</scope>
</reference>
<feature type="region of interest" description="Disordered" evidence="3">
    <location>
        <begin position="222"/>
        <end position="254"/>
    </location>
</feature>
<dbReference type="SMART" id="SM00266">
    <property type="entry name" value="CAD"/>
    <property type="match status" value="1"/>
</dbReference>
<organism evidence="5 6">
    <name type="scientific">Allacma fusca</name>
    <dbReference type="NCBI Taxonomy" id="39272"/>
    <lineage>
        <taxon>Eukaryota</taxon>
        <taxon>Metazoa</taxon>
        <taxon>Ecdysozoa</taxon>
        <taxon>Arthropoda</taxon>
        <taxon>Hexapoda</taxon>
        <taxon>Collembola</taxon>
        <taxon>Symphypleona</taxon>
        <taxon>Sminthuridae</taxon>
        <taxon>Allacma</taxon>
    </lineage>
</organism>
<evidence type="ECO:0000259" key="4">
    <source>
        <dbReference type="PROSITE" id="PS51135"/>
    </source>
</evidence>
<sequence length="303" mass="34497">RVSFNRISNLRIAFIPFLSSIYCTHFKFQRKIQERNKNRGSGKTKMTSIPFRVVDAGRDIRMGLTATSMTELVDRIRYKFDIDMDIPIRIVLEQDGTEIDDNDYFITLEPDTSLMVLRHHEKWTPYKSMMALGLPLEPHSDEMILDRSNGSSCTGGGCGSTPTSPVEELVWRLHQDLSLFPWLTPKELETIAKMDTEHMQKVVPDLKFLDFLQDLSERYLQDKGHDTKKSSSSGYNSNSSTDSSSSGGLDPSVNPSVLHDPIKLIRMYSKTNHYVYSPKNHYCLSGPRDGGESQVESKSFRSQ</sequence>
<dbReference type="InterPro" id="IPR003508">
    <property type="entry name" value="CIDE-N_dom"/>
</dbReference>